<dbReference type="Proteomes" id="UP000828390">
    <property type="component" value="Unassembled WGS sequence"/>
</dbReference>
<dbReference type="AlphaFoldDB" id="A0A9D4LDB8"/>
<reference evidence="1" key="2">
    <citation type="submission" date="2020-11" db="EMBL/GenBank/DDBJ databases">
        <authorList>
            <person name="McCartney M.A."/>
            <person name="Auch B."/>
            <person name="Kono T."/>
            <person name="Mallez S."/>
            <person name="Becker A."/>
            <person name="Gohl D.M."/>
            <person name="Silverstein K.A.T."/>
            <person name="Koren S."/>
            <person name="Bechman K.B."/>
            <person name="Herman A."/>
            <person name="Abrahante J.E."/>
            <person name="Garbe J."/>
        </authorList>
    </citation>
    <scope>NUCLEOTIDE SEQUENCE</scope>
    <source>
        <strain evidence="1">Duluth1</strain>
        <tissue evidence="1">Whole animal</tissue>
    </source>
</reference>
<evidence type="ECO:0000313" key="2">
    <source>
        <dbReference type="Proteomes" id="UP000828390"/>
    </source>
</evidence>
<evidence type="ECO:0000313" key="1">
    <source>
        <dbReference type="EMBL" id="KAH3854906.1"/>
    </source>
</evidence>
<keyword evidence="2" id="KW-1185">Reference proteome</keyword>
<sequence length="68" mass="7545">MNLLNAVAADTAARCSKPAVARRRFIIYEALRYKGFSSEPKRFVTNDFQMFPGKGNSACLTLSSINLD</sequence>
<accession>A0A9D4LDB8</accession>
<organism evidence="1 2">
    <name type="scientific">Dreissena polymorpha</name>
    <name type="common">Zebra mussel</name>
    <name type="synonym">Mytilus polymorpha</name>
    <dbReference type="NCBI Taxonomy" id="45954"/>
    <lineage>
        <taxon>Eukaryota</taxon>
        <taxon>Metazoa</taxon>
        <taxon>Spiralia</taxon>
        <taxon>Lophotrochozoa</taxon>
        <taxon>Mollusca</taxon>
        <taxon>Bivalvia</taxon>
        <taxon>Autobranchia</taxon>
        <taxon>Heteroconchia</taxon>
        <taxon>Euheterodonta</taxon>
        <taxon>Imparidentia</taxon>
        <taxon>Neoheterodontei</taxon>
        <taxon>Myida</taxon>
        <taxon>Dreissenoidea</taxon>
        <taxon>Dreissenidae</taxon>
        <taxon>Dreissena</taxon>
    </lineage>
</organism>
<dbReference type="EMBL" id="JAIWYP010000003">
    <property type="protein sequence ID" value="KAH3854906.1"/>
    <property type="molecule type" value="Genomic_DNA"/>
</dbReference>
<reference evidence="1" key="1">
    <citation type="journal article" date="2019" name="bioRxiv">
        <title>The Genome of the Zebra Mussel, Dreissena polymorpha: A Resource for Invasive Species Research.</title>
        <authorList>
            <person name="McCartney M.A."/>
            <person name="Auch B."/>
            <person name="Kono T."/>
            <person name="Mallez S."/>
            <person name="Zhang Y."/>
            <person name="Obille A."/>
            <person name="Becker A."/>
            <person name="Abrahante J.E."/>
            <person name="Garbe J."/>
            <person name="Badalamenti J.P."/>
            <person name="Herman A."/>
            <person name="Mangelson H."/>
            <person name="Liachko I."/>
            <person name="Sullivan S."/>
            <person name="Sone E.D."/>
            <person name="Koren S."/>
            <person name="Silverstein K.A.T."/>
            <person name="Beckman K.B."/>
            <person name="Gohl D.M."/>
        </authorList>
    </citation>
    <scope>NUCLEOTIDE SEQUENCE</scope>
    <source>
        <strain evidence="1">Duluth1</strain>
        <tissue evidence="1">Whole animal</tissue>
    </source>
</reference>
<comment type="caution">
    <text evidence="1">The sequence shown here is derived from an EMBL/GenBank/DDBJ whole genome shotgun (WGS) entry which is preliminary data.</text>
</comment>
<gene>
    <name evidence="1" type="ORF">DPMN_097466</name>
</gene>
<protein>
    <submittedName>
        <fullName evidence="1">Uncharacterized protein</fullName>
    </submittedName>
</protein>
<name>A0A9D4LDB8_DREPO</name>
<proteinExistence type="predicted"/>